<protein>
    <submittedName>
        <fullName evidence="2">ATP-binding protein</fullName>
    </submittedName>
</protein>
<dbReference type="OrthoDB" id="8903747at2"/>
<evidence type="ECO:0000313" key="3">
    <source>
        <dbReference type="Proteomes" id="UP000406256"/>
    </source>
</evidence>
<keyword evidence="2" id="KW-0067">ATP-binding</keyword>
<name>A0A5E4VL06_9BURK</name>
<proteinExistence type="predicted"/>
<dbReference type="RefSeq" id="WP_124988736.1">
    <property type="nucleotide sequence ID" value="NZ_CABPSB010000008.1"/>
</dbReference>
<reference evidence="2 3" key="1">
    <citation type="submission" date="2019-08" db="EMBL/GenBank/DDBJ databases">
        <authorList>
            <person name="Peeters C."/>
        </authorList>
    </citation>
    <scope>NUCLEOTIDE SEQUENCE [LARGE SCALE GENOMIC DNA]</scope>
    <source>
        <strain evidence="2 3">LMG 31108</strain>
    </source>
</reference>
<organism evidence="2 3">
    <name type="scientific">Pandoraea anhela</name>
    <dbReference type="NCBI Taxonomy" id="2508295"/>
    <lineage>
        <taxon>Bacteria</taxon>
        <taxon>Pseudomonadati</taxon>
        <taxon>Pseudomonadota</taxon>
        <taxon>Betaproteobacteria</taxon>
        <taxon>Burkholderiales</taxon>
        <taxon>Burkholderiaceae</taxon>
        <taxon>Pandoraea</taxon>
    </lineage>
</organism>
<dbReference type="Pfam" id="PF13401">
    <property type="entry name" value="AAA_22"/>
    <property type="match status" value="1"/>
</dbReference>
<dbReference type="AlphaFoldDB" id="A0A5E4VL06"/>
<evidence type="ECO:0000259" key="1">
    <source>
        <dbReference type="Pfam" id="PF13401"/>
    </source>
</evidence>
<dbReference type="Proteomes" id="UP000406256">
    <property type="component" value="Unassembled WGS sequence"/>
</dbReference>
<keyword evidence="2" id="KW-0547">Nucleotide-binding</keyword>
<keyword evidence="3" id="KW-1185">Reference proteome</keyword>
<feature type="domain" description="ORC1/DEAH AAA+ ATPase" evidence="1">
    <location>
        <begin position="60"/>
        <end position="191"/>
    </location>
</feature>
<dbReference type="EMBL" id="CABPSB010000008">
    <property type="protein sequence ID" value="VVE13047.1"/>
    <property type="molecule type" value="Genomic_DNA"/>
</dbReference>
<dbReference type="Gene3D" id="3.40.50.300">
    <property type="entry name" value="P-loop containing nucleotide triphosphate hydrolases"/>
    <property type="match status" value="1"/>
</dbReference>
<gene>
    <name evidence="2" type="ORF">PAN31108_02727</name>
</gene>
<sequence>MRITTSNIAESATPSEIRQLRDDTLYDHPLTKDVVVVPTNAIQEAFSVVQDALLRYESGVCFLGESRFGKTSAIRAINAAINQNFESVPRILFNAKEHDHATERALYTDMLVDLNYREADRGTAVARRIRLFTLLLDAAQCKRSDRILMLIDEAQNLRRDDFTHLRDLSNDLARHGVKLVTVLFAHPMLNQLRNELVGEGRTDLIGRFLLKPYAFHGIRSSADLADTLNCYDDPNTFSYPPSSRICISSFFLPEAFAGGWRLKGEAKVCWDEFVKVRGHRVDDDGDIGMNWIGRAISDFLSSNIEGDSPHFSSDRSSWAMSIARSKYAATMSNYGVAR</sequence>
<dbReference type="SUPFAM" id="SSF52540">
    <property type="entry name" value="P-loop containing nucleoside triphosphate hydrolases"/>
    <property type="match status" value="1"/>
</dbReference>
<dbReference type="InterPro" id="IPR049945">
    <property type="entry name" value="AAA_22"/>
</dbReference>
<dbReference type="GO" id="GO:0005524">
    <property type="term" value="F:ATP binding"/>
    <property type="evidence" value="ECO:0007669"/>
    <property type="project" value="UniProtKB-KW"/>
</dbReference>
<dbReference type="GO" id="GO:0016887">
    <property type="term" value="F:ATP hydrolysis activity"/>
    <property type="evidence" value="ECO:0007669"/>
    <property type="project" value="InterPro"/>
</dbReference>
<dbReference type="InterPro" id="IPR027417">
    <property type="entry name" value="P-loop_NTPase"/>
</dbReference>
<evidence type="ECO:0000313" key="2">
    <source>
        <dbReference type="EMBL" id="VVE13047.1"/>
    </source>
</evidence>
<accession>A0A5E4VL06</accession>